<dbReference type="PANTHER" id="PTHR43648:SF1">
    <property type="entry name" value="ELECTRON TRANSFER FLAVOPROTEIN BETA SUBUNIT LYSINE METHYLTRANSFERASE"/>
    <property type="match status" value="1"/>
</dbReference>
<keyword evidence="2" id="KW-0808">Transferase</keyword>
<gene>
    <name evidence="3" type="ORF">EPICR_160016</name>
</gene>
<sequence length="297" mass="33325">MPEDGGRFPRLKDLYIYYVDGRAGTGEEIAGPHFMGNWEEEDVSFLFFSAPSRALVDDFIEARPDLSLIDEYRMPYEQWHGEAPSRFRAGSLWFVPARFQDFRPQEPSAGHGPFPPVSSEPVLPDPILMDPGVVFGAGNHATTRDCVAALEFVFRRGPVKTVLDMGTGSGILSLAARRLGRVRVLALDLNFLAAATARDNIRLNHMEDRVLAVKGNALDFTDFPFDLVVANIHHDVMKDMMTPEFFSNKSYVILSGLLKSQGRDIVQRLEGLPAKVEKRWSRDGVWHTFLTSPKKTD</sequence>
<dbReference type="InterPro" id="IPR029063">
    <property type="entry name" value="SAM-dependent_MTases_sf"/>
</dbReference>
<dbReference type="Pfam" id="PF06325">
    <property type="entry name" value="PrmA"/>
    <property type="match status" value="1"/>
</dbReference>
<dbReference type="EMBL" id="CAACVI010000008">
    <property type="protein sequence ID" value="VEN73354.1"/>
    <property type="molecule type" value="Genomic_DNA"/>
</dbReference>
<organism evidence="3">
    <name type="scientific">uncultured Desulfobacteraceae bacterium</name>
    <dbReference type="NCBI Taxonomy" id="218296"/>
    <lineage>
        <taxon>Bacteria</taxon>
        <taxon>Pseudomonadati</taxon>
        <taxon>Thermodesulfobacteriota</taxon>
        <taxon>Desulfobacteria</taxon>
        <taxon>Desulfobacterales</taxon>
        <taxon>Desulfobacteraceae</taxon>
        <taxon>environmental samples</taxon>
    </lineage>
</organism>
<dbReference type="Gene3D" id="3.40.50.150">
    <property type="entry name" value="Vaccinia Virus protein VP39"/>
    <property type="match status" value="1"/>
</dbReference>
<evidence type="ECO:0000313" key="3">
    <source>
        <dbReference type="EMBL" id="VEN73354.1"/>
    </source>
</evidence>
<dbReference type="SUPFAM" id="SSF53335">
    <property type="entry name" value="S-adenosyl-L-methionine-dependent methyltransferases"/>
    <property type="match status" value="1"/>
</dbReference>
<dbReference type="PANTHER" id="PTHR43648">
    <property type="entry name" value="ELECTRON TRANSFER FLAVOPROTEIN BETA SUBUNIT LYSINE METHYLTRANSFERASE"/>
    <property type="match status" value="1"/>
</dbReference>
<evidence type="ECO:0000256" key="2">
    <source>
        <dbReference type="ARBA" id="ARBA00022679"/>
    </source>
</evidence>
<evidence type="ECO:0000256" key="1">
    <source>
        <dbReference type="ARBA" id="ARBA00022603"/>
    </source>
</evidence>
<dbReference type="InterPro" id="IPR050078">
    <property type="entry name" value="Ribosomal_L11_MeTrfase_PrmA"/>
</dbReference>
<name>A0A484HG57_9BACT</name>
<protein>
    <recommendedName>
        <fullName evidence="4">Ribosomal protein L11 methyltransferase</fullName>
    </recommendedName>
</protein>
<proteinExistence type="predicted"/>
<dbReference type="AlphaFoldDB" id="A0A484HG57"/>
<dbReference type="CDD" id="cd02440">
    <property type="entry name" value="AdoMet_MTases"/>
    <property type="match status" value="1"/>
</dbReference>
<reference evidence="3" key="1">
    <citation type="submission" date="2019-01" db="EMBL/GenBank/DDBJ databases">
        <authorList>
            <consortium name="Genoscope - CEA"/>
            <person name="William W."/>
        </authorList>
    </citation>
    <scope>NUCLEOTIDE SEQUENCE</scope>
    <source>
        <strain evidence="3">CR-1</strain>
    </source>
</reference>
<dbReference type="GO" id="GO:0008276">
    <property type="term" value="F:protein methyltransferase activity"/>
    <property type="evidence" value="ECO:0007669"/>
    <property type="project" value="TreeGrafter"/>
</dbReference>
<keyword evidence="1" id="KW-0489">Methyltransferase</keyword>
<evidence type="ECO:0008006" key="4">
    <source>
        <dbReference type="Google" id="ProtNLM"/>
    </source>
</evidence>
<accession>A0A484HG57</accession>
<dbReference type="GO" id="GO:0032259">
    <property type="term" value="P:methylation"/>
    <property type="evidence" value="ECO:0007669"/>
    <property type="project" value="UniProtKB-KW"/>
</dbReference>